<dbReference type="SUPFAM" id="SSF56801">
    <property type="entry name" value="Acetyl-CoA synthetase-like"/>
    <property type="match status" value="1"/>
</dbReference>
<evidence type="ECO:0000313" key="6">
    <source>
        <dbReference type="EMBL" id="OQM42254.1"/>
    </source>
</evidence>
<dbReference type="Gene3D" id="3.40.50.12780">
    <property type="entry name" value="N-terminal domain of ligase-like"/>
    <property type="match status" value="1"/>
</dbReference>
<dbReference type="PROSITE" id="PS00455">
    <property type="entry name" value="AMP_BINDING"/>
    <property type="match status" value="1"/>
</dbReference>
<evidence type="ECO:0000313" key="7">
    <source>
        <dbReference type="Proteomes" id="UP000192573"/>
    </source>
</evidence>
<sequence length="1131" mass="127995">MHQAISQLLKHISELTGLLPHQIDRNTSLLTQGVDSIGLMRTVNLLRKQGVDCSFESLSAQPTLNNWLHVIDTEITRTQDNTLPLCILQPLQPVVLTPVQQAYWVGRQDDQPLGGNSCQVYLELQGDDVSPQQLELACQQLVERHAMLRARFTQQGEQYIAEDLDPFPVNIIDLRKQFEVQVEEYLDRYRQQFSHYRADIINGWPLKITLFRLPNKHSRLHINIDLLVADVLSVSILLNDLARLYRQETLAPLPVNFLQYLLYQQRLSNADWQHGKNYWQSRLTTLPSAPSLPLAQQPERLCAPKFTRRDYLLKRDQLSVLENKAKQYGVTFAVVLLTLYCEVLARWSETKHFLVNIPLFNRKELLPGVADMVADFTSLLLLEADFRQPRPFIQRLQQIQQQLHRDIEHAEYSGIDVLRDLARQNTAMPPAAPVVFALNLGQPFISLETEQVFGKLHWMISQTPQVWIDHQSYPTREGLLLNWDSVDALFPEGLVETMFYAWLSRLHHLITQPWENLSEFIIPAHMRAIRTRTTSYLAVSRQRLESSFFKLARRQPEMTAIIMADRHISYGSLAQRALAIASTLQQIGVMPQDIVAINLPKGVEQIASVLGVLVTGACWLPLAVAHPLSRRSAICNQAKVRCVIVSEEENWPDTIPVLNLNKQPQGIAVQMPTKPYSGSDEELAYIIYTSGSTGEPKGVAVTHKSAWNTIDTLNRRFAIGAEDRVLALSGLEFDLSVYDIFGLLSVGGALIIPSEDQRRDPDSWLTLAASNRASLWNSVPALLEMLLLSIVEEGQTILPNLRMVWVSGDLVAPDLAKRLRQRLTQPVRVIAMGGATEASIWSNAFEILPSFETDMPVPYGFPLPNQCFRIMDEHCLDVPDWVPGELWIGGAGLAQGYIHDEEKTAKHFIYYEGERWYRTGDRGFYQPDGLMQFLGRQDNQVKVDGNRIELAEIEVALQRLPGVLTAYCLLIDAHLEAVITSSEKINTTQLRNSLTEVLPAYMLPKRIHHRNVLPLTVNGKVDRRKLVEEIATTPWDPISVNTTVAAVSPLQAQLHQIWLEILDSTSIDPSTSFFLLGGNSLQAMRLINRINQTFTLSLTLRQFLNNSTLASLTTFIITTYPTLITGEEGTI</sequence>
<dbReference type="FunFam" id="3.30.559.30:FF:000006">
    <property type="entry name" value="Yersiniabactin polyketide/non-ribosomal peptide synthetase"/>
    <property type="match status" value="1"/>
</dbReference>
<dbReference type="InterPro" id="IPR036736">
    <property type="entry name" value="ACP-like_sf"/>
</dbReference>
<dbReference type="Pfam" id="PF00668">
    <property type="entry name" value="Condensation"/>
    <property type="match status" value="1"/>
</dbReference>
<dbReference type="CDD" id="cd19535">
    <property type="entry name" value="Cyc_NRPS"/>
    <property type="match status" value="1"/>
</dbReference>
<dbReference type="InterPro" id="IPR001242">
    <property type="entry name" value="Condensation_dom"/>
</dbReference>
<dbReference type="GO" id="GO:0031177">
    <property type="term" value="F:phosphopantetheine binding"/>
    <property type="evidence" value="ECO:0007669"/>
    <property type="project" value="InterPro"/>
</dbReference>
<keyword evidence="2" id="KW-0596">Phosphopantetheine</keyword>
<dbReference type="NCBIfam" id="TIGR01733">
    <property type="entry name" value="AA-adenyl-dom"/>
    <property type="match status" value="1"/>
</dbReference>
<dbReference type="InterPro" id="IPR020845">
    <property type="entry name" value="AMP-binding_CS"/>
</dbReference>
<organism evidence="6 7">
    <name type="scientific">Citrobacter braakii</name>
    <dbReference type="NCBI Taxonomy" id="57706"/>
    <lineage>
        <taxon>Bacteria</taxon>
        <taxon>Pseudomonadati</taxon>
        <taxon>Pseudomonadota</taxon>
        <taxon>Gammaproteobacteria</taxon>
        <taxon>Enterobacterales</taxon>
        <taxon>Enterobacteriaceae</taxon>
        <taxon>Citrobacter</taxon>
        <taxon>Citrobacter freundii complex</taxon>
    </lineage>
</organism>
<feature type="domain" description="Carrier" evidence="5">
    <location>
        <begin position="1045"/>
        <end position="1120"/>
    </location>
</feature>
<dbReference type="InterPro" id="IPR006162">
    <property type="entry name" value="Ppantetheine_attach_site"/>
</dbReference>
<dbReference type="EMBL" id="NAEW01000004">
    <property type="protein sequence ID" value="OQM42254.1"/>
    <property type="molecule type" value="Genomic_DNA"/>
</dbReference>
<dbReference type="GO" id="GO:0016877">
    <property type="term" value="F:ligase activity, forming carbon-sulfur bonds"/>
    <property type="evidence" value="ECO:0007669"/>
    <property type="project" value="UniProtKB-ARBA"/>
</dbReference>
<accession>A0A1V8P0T2</accession>
<dbReference type="InterPro" id="IPR045851">
    <property type="entry name" value="AMP-bd_C_sf"/>
</dbReference>
<evidence type="ECO:0000256" key="4">
    <source>
        <dbReference type="ARBA" id="ARBA00022598"/>
    </source>
</evidence>
<dbReference type="Pfam" id="PF00501">
    <property type="entry name" value="AMP-binding"/>
    <property type="match status" value="1"/>
</dbReference>
<dbReference type="SUPFAM" id="SSF47336">
    <property type="entry name" value="ACP-like"/>
    <property type="match status" value="2"/>
</dbReference>
<dbReference type="SUPFAM" id="SSF52777">
    <property type="entry name" value="CoA-dependent acyltransferases"/>
    <property type="match status" value="2"/>
</dbReference>
<dbReference type="InterPro" id="IPR023213">
    <property type="entry name" value="CAT-like_dom_sf"/>
</dbReference>
<gene>
    <name evidence="6" type="ORF">BZK42_12070</name>
</gene>
<evidence type="ECO:0000256" key="3">
    <source>
        <dbReference type="ARBA" id="ARBA00022553"/>
    </source>
</evidence>
<comment type="caution">
    <text evidence="6">The sequence shown here is derived from an EMBL/GenBank/DDBJ whole genome shotgun (WGS) entry which is preliminary data.</text>
</comment>
<proteinExistence type="predicted"/>
<dbReference type="AlphaFoldDB" id="A0A1V8P0T2"/>
<evidence type="ECO:0000259" key="5">
    <source>
        <dbReference type="PROSITE" id="PS50075"/>
    </source>
</evidence>
<name>A0A1V8P0T2_CITBR</name>
<evidence type="ECO:0000256" key="2">
    <source>
        <dbReference type="ARBA" id="ARBA00022450"/>
    </source>
</evidence>
<dbReference type="InterPro" id="IPR010071">
    <property type="entry name" value="AA_adenyl_dom"/>
</dbReference>
<dbReference type="PANTHER" id="PTHR45527:SF10">
    <property type="entry name" value="PYOCHELIN SYNTHASE PCHF"/>
    <property type="match status" value="1"/>
</dbReference>
<dbReference type="FunFam" id="3.30.559.10:FF:000023">
    <property type="entry name" value="Non-ribosomal peptide synthetase"/>
    <property type="match status" value="1"/>
</dbReference>
<comment type="cofactor">
    <cofactor evidence="1">
        <name>pantetheine 4'-phosphate</name>
        <dbReference type="ChEBI" id="CHEBI:47942"/>
    </cofactor>
</comment>
<dbReference type="Proteomes" id="UP000192573">
    <property type="component" value="Unassembled WGS sequence"/>
</dbReference>
<dbReference type="Gene3D" id="3.30.300.30">
    <property type="match status" value="1"/>
</dbReference>
<dbReference type="SMART" id="SM00823">
    <property type="entry name" value="PKS_PP"/>
    <property type="match status" value="1"/>
</dbReference>
<dbReference type="PROSITE" id="PS00012">
    <property type="entry name" value="PHOSPHOPANTETHEINE"/>
    <property type="match status" value="1"/>
</dbReference>
<dbReference type="InterPro" id="IPR009081">
    <property type="entry name" value="PP-bd_ACP"/>
</dbReference>
<protein>
    <recommendedName>
        <fullName evidence="5">Carrier domain-containing protein</fullName>
    </recommendedName>
</protein>
<dbReference type="GO" id="GO:0043041">
    <property type="term" value="P:amino acid activation for nonribosomal peptide biosynthetic process"/>
    <property type="evidence" value="ECO:0007669"/>
    <property type="project" value="TreeGrafter"/>
</dbReference>
<dbReference type="InterPro" id="IPR042099">
    <property type="entry name" value="ANL_N_sf"/>
</dbReference>
<feature type="domain" description="Carrier" evidence="5">
    <location>
        <begin position="1"/>
        <end position="75"/>
    </location>
</feature>
<dbReference type="InterPro" id="IPR057737">
    <property type="entry name" value="Condensation_MtbB-like"/>
</dbReference>
<dbReference type="GO" id="GO:0044550">
    <property type="term" value="P:secondary metabolite biosynthetic process"/>
    <property type="evidence" value="ECO:0007669"/>
    <property type="project" value="TreeGrafter"/>
</dbReference>
<evidence type="ECO:0000256" key="1">
    <source>
        <dbReference type="ARBA" id="ARBA00001957"/>
    </source>
</evidence>
<dbReference type="PANTHER" id="PTHR45527">
    <property type="entry name" value="NONRIBOSOMAL PEPTIDE SYNTHETASE"/>
    <property type="match status" value="1"/>
</dbReference>
<keyword evidence="3" id="KW-0597">Phosphoprotein</keyword>
<dbReference type="GO" id="GO:0005737">
    <property type="term" value="C:cytoplasm"/>
    <property type="evidence" value="ECO:0007669"/>
    <property type="project" value="TreeGrafter"/>
</dbReference>
<dbReference type="Pfam" id="PF00550">
    <property type="entry name" value="PP-binding"/>
    <property type="match status" value="2"/>
</dbReference>
<dbReference type="InterPro" id="IPR000873">
    <property type="entry name" value="AMP-dep_synth/lig_dom"/>
</dbReference>
<dbReference type="Gene3D" id="1.10.1200.10">
    <property type="entry name" value="ACP-like"/>
    <property type="match status" value="2"/>
</dbReference>
<dbReference type="Gene3D" id="3.30.559.10">
    <property type="entry name" value="Chloramphenicol acetyltransferase-like domain"/>
    <property type="match status" value="1"/>
</dbReference>
<dbReference type="InterPro" id="IPR020806">
    <property type="entry name" value="PKS_PP-bd"/>
</dbReference>
<dbReference type="PROSITE" id="PS50075">
    <property type="entry name" value="CARRIER"/>
    <property type="match status" value="2"/>
</dbReference>
<reference evidence="6 7" key="1">
    <citation type="submission" date="2017-03" db="EMBL/GenBank/DDBJ databases">
        <authorList>
            <person name="Afonso C.L."/>
            <person name="Miller P.J."/>
            <person name="Scott M.A."/>
            <person name="Spackman E."/>
            <person name="Goraichik I."/>
            <person name="Dimitrov K.M."/>
            <person name="Suarez D.L."/>
            <person name="Swayne D.E."/>
        </authorList>
    </citation>
    <scope>NUCLEOTIDE SEQUENCE [LARGE SCALE GENOMIC DNA]</scope>
    <source>
        <strain evidence="6 7">ATCC 51113</strain>
    </source>
</reference>
<dbReference type="Gene3D" id="3.30.559.30">
    <property type="entry name" value="Nonribosomal peptide synthetase, condensation domain"/>
    <property type="match status" value="1"/>
</dbReference>
<dbReference type="RefSeq" id="WP_080859224.1">
    <property type="nucleotide sequence ID" value="NZ_CP077405.1"/>
</dbReference>
<keyword evidence="4" id="KW-0436">Ligase</keyword>